<dbReference type="InterPro" id="IPR045749">
    <property type="entry name" value="DUF6090"/>
</dbReference>
<dbReference type="Proteomes" id="UP000198756">
    <property type="component" value="Unassembled WGS sequence"/>
</dbReference>
<dbReference type="RefSeq" id="WP_092728097.1">
    <property type="nucleotide sequence ID" value="NZ_FMXE01000002.1"/>
</dbReference>
<dbReference type="EMBL" id="FMXE01000002">
    <property type="protein sequence ID" value="SDA39013.1"/>
    <property type="molecule type" value="Genomic_DNA"/>
</dbReference>
<feature type="transmembrane region" description="Helical" evidence="1">
    <location>
        <begin position="21"/>
        <end position="42"/>
    </location>
</feature>
<dbReference type="STRING" id="279824.SAMN03080617_00217"/>
<keyword evidence="1" id="KW-1133">Transmembrane helix</keyword>
<name>A0A1G5UZG5_9BACT</name>
<dbReference type="AlphaFoldDB" id="A0A1G5UZG5"/>
<dbReference type="OrthoDB" id="822214at2"/>
<protein>
    <submittedName>
        <fullName evidence="2">Uncharacterized protein</fullName>
    </submittedName>
</protein>
<evidence type="ECO:0000313" key="2">
    <source>
        <dbReference type="EMBL" id="SDA39013.1"/>
    </source>
</evidence>
<accession>A0A1G5UZG5</accession>
<keyword evidence="1" id="KW-0472">Membrane</keyword>
<organism evidence="2 3">
    <name type="scientific">Algoriphagus alkaliphilus</name>
    <dbReference type="NCBI Taxonomy" id="279824"/>
    <lineage>
        <taxon>Bacteria</taxon>
        <taxon>Pseudomonadati</taxon>
        <taxon>Bacteroidota</taxon>
        <taxon>Cytophagia</taxon>
        <taxon>Cytophagales</taxon>
        <taxon>Cyclobacteriaceae</taxon>
        <taxon>Algoriphagus</taxon>
    </lineage>
</organism>
<gene>
    <name evidence="2" type="ORF">SAMN03080617_00217</name>
</gene>
<evidence type="ECO:0000256" key="1">
    <source>
        <dbReference type="SAM" id="Phobius"/>
    </source>
</evidence>
<proteinExistence type="predicted"/>
<evidence type="ECO:0000313" key="3">
    <source>
        <dbReference type="Proteomes" id="UP000198756"/>
    </source>
</evidence>
<reference evidence="3" key="1">
    <citation type="submission" date="2016-10" db="EMBL/GenBank/DDBJ databases">
        <authorList>
            <person name="Varghese N."/>
            <person name="Submissions S."/>
        </authorList>
    </citation>
    <scope>NUCLEOTIDE SEQUENCE [LARGE SCALE GENOMIC DNA]</scope>
    <source>
        <strain evidence="3">DSM 22703</strain>
    </source>
</reference>
<sequence length="243" mass="28364">MISFLRKIRQNLLRENKITRYLAYAIGEIFLVVIGILIALQINNANESNKLRKKEVILLSEMKNNLQSDLLDLEFNIDGNKDRLTSNRIILTALQDKGPSHDSLKPHFGKIFGNYQLSENTASWENLKSVGLDLVSNDSLRNRISNLYSTRYPYLENLEKGLDDRYQWNFLYPLVLKNIAMDQIWVSASPQDYDALLANIEFQEVLKMNVFIREFQQNQYEEIHGIVGDLVKQIDRHLRLFND</sequence>
<dbReference type="Pfam" id="PF19578">
    <property type="entry name" value="DUF6090"/>
    <property type="match status" value="1"/>
</dbReference>
<keyword evidence="1" id="KW-0812">Transmembrane</keyword>
<keyword evidence="3" id="KW-1185">Reference proteome</keyword>